<evidence type="ECO:0000313" key="1">
    <source>
        <dbReference type="EMBL" id="QNM02056.1"/>
    </source>
</evidence>
<organism evidence="1 2">
    <name type="scientific">Simiaoa sunii</name>
    <dbReference type="NCBI Taxonomy" id="2763672"/>
    <lineage>
        <taxon>Bacteria</taxon>
        <taxon>Bacillati</taxon>
        <taxon>Bacillota</taxon>
        <taxon>Clostridia</taxon>
        <taxon>Lachnospirales</taxon>
        <taxon>Lachnospiraceae</taxon>
        <taxon>Simiaoa</taxon>
    </lineage>
</organism>
<proteinExistence type="predicted"/>
<dbReference type="Proteomes" id="UP000515981">
    <property type="component" value="Chromosome"/>
</dbReference>
<name>A0A7G9FU24_9FIRM</name>
<dbReference type="KEGG" id="ssun:H9Q77_13375"/>
<keyword evidence="2" id="KW-1185">Reference proteome</keyword>
<gene>
    <name evidence="1" type="ORF">H9Q77_13375</name>
</gene>
<dbReference type="RefSeq" id="WP_249325864.1">
    <property type="nucleotide sequence ID" value="NZ_CP060633.1"/>
</dbReference>
<dbReference type="EMBL" id="CP060633">
    <property type="protein sequence ID" value="QNM02056.1"/>
    <property type="molecule type" value="Genomic_DNA"/>
</dbReference>
<dbReference type="AlphaFoldDB" id="A0A7G9FU24"/>
<reference evidence="1 2" key="1">
    <citation type="submission" date="2020-08" db="EMBL/GenBank/DDBJ databases">
        <authorList>
            <person name="Liu C."/>
            <person name="Sun Q."/>
        </authorList>
    </citation>
    <scope>NUCLEOTIDE SEQUENCE [LARGE SCALE GENOMIC DNA]</scope>
    <source>
        <strain evidence="1 2">NSJ-8</strain>
    </source>
</reference>
<sequence>MLRKDSEKFLEILLGKRGKLGQDAISCGIDEFMEIPNVKFNAKAILDDLKMCGCITNASSMYISGRLDIYLTMVGIDYFQDKEKKYQEVCMSSNTNNFYGNVSNIQLQQGNVNSIQTQTVTAVETLDFDRVSEFVTKIKKYDSLLEDEFGDKAMEVRQKITEIDALVQKKENPSKVKMLLMDLKNLSIGVTGSLIATGIVEGIKLLFI</sequence>
<accession>A0A7G9FU24</accession>
<evidence type="ECO:0000313" key="2">
    <source>
        <dbReference type="Proteomes" id="UP000515981"/>
    </source>
</evidence>
<protein>
    <submittedName>
        <fullName evidence="1">Uncharacterized protein</fullName>
    </submittedName>
</protein>